<dbReference type="InterPro" id="IPR050707">
    <property type="entry name" value="HTH_MetabolicPath_Reg"/>
</dbReference>
<dbReference type="InterPro" id="IPR036390">
    <property type="entry name" value="WH_DNA-bd_sf"/>
</dbReference>
<evidence type="ECO:0000259" key="4">
    <source>
        <dbReference type="PROSITE" id="PS51077"/>
    </source>
</evidence>
<dbReference type="SUPFAM" id="SSF55781">
    <property type="entry name" value="GAF domain-like"/>
    <property type="match status" value="1"/>
</dbReference>
<evidence type="ECO:0000313" key="7">
    <source>
        <dbReference type="Proteomes" id="UP001595965"/>
    </source>
</evidence>
<keyword evidence="1" id="KW-0805">Transcription regulation</keyword>
<dbReference type="PANTHER" id="PTHR30136:SF24">
    <property type="entry name" value="HTH-TYPE TRANSCRIPTIONAL REPRESSOR ALLR"/>
    <property type="match status" value="1"/>
</dbReference>
<dbReference type="EMBL" id="JBHSEN010000002">
    <property type="protein sequence ID" value="MFC4430255.1"/>
    <property type="molecule type" value="Genomic_DNA"/>
</dbReference>
<protein>
    <submittedName>
        <fullName evidence="6">IclR family transcriptional regulator</fullName>
    </submittedName>
</protein>
<dbReference type="Gene3D" id="3.30.450.40">
    <property type="match status" value="1"/>
</dbReference>
<evidence type="ECO:0000256" key="2">
    <source>
        <dbReference type="ARBA" id="ARBA00023125"/>
    </source>
</evidence>
<dbReference type="InterPro" id="IPR029016">
    <property type="entry name" value="GAF-like_dom_sf"/>
</dbReference>
<keyword evidence="2" id="KW-0238">DNA-binding</keyword>
<name>A0ABV8XXJ4_9MICC</name>
<evidence type="ECO:0000313" key="6">
    <source>
        <dbReference type="EMBL" id="MFC4430255.1"/>
    </source>
</evidence>
<dbReference type="SUPFAM" id="SSF46785">
    <property type="entry name" value="Winged helix' DNA-binding domain"/>
    <property type="match status" value="1"/>
</dbReference>
<evidence type="ECO:0000259" key="5">
    <source>
        <dbReference type="PROSITE" id="PS51078"/>
    </source>
</evidence>
<evidence type="ECO:0000256" key="3">
    <source>
        <dbReference type="ARBA" id="ARBA00023163"/>
    </source>
</evidence>
<comment type="caution">
    <text evidence="6">The sequence shown here is derived from an EMBL/GenBank/DDBJ whole genome shotgun (WGS) entry which is preliminary data.</text>
</comment>
<dbReference type="CDD" id="cd00090">
    <property type="entry name" value="HTH_ARSR"/>
    <property type="match status" value="1"/>
</dbReference>
<gene>
    <name evidence="6" type="ORF">ACFO0K_11250</name>
</gene>
<dbReference type="RefSeq" id="WP_344226800.1">
    <property type="nucleotide sequence ID" value="NZ_BAAALH010000001.1"/>
</dbReference>
<sequence length="248" mass="27446">MASILRAFERGAEELTATEVSRRTGLPASTCHRIMRSLAEEGVLELGEGHRYHVGLWLWEVASHAPRSGGVQQAALPFMQDLMDITGHPVHLAVREGSQAVFIERMSHWRARNSRPYIGSHYPLHLTSVGLMLLAQAPVEVQEDYLLGRLEQRTPLTVTSPQELRRMLASIRSRGFAVSDRQVVMDAISVAAPIRDTHGQVIAALSVNTPLGSLKEQTMAHAVQTTALAITRSMALNVQMNRQIRHVV</sequence>
<keyword evidence="7" id="KW-1185">Reference proteome</keyword>
<dbReference type="Gene3D" id="1.10.10.10">
    <property type="entry name" value="Winged helix-like DNA-binding domain superfamily/Winged helix DNA-binding domain"/>
    <property type="match status" value="1"/>
</dbReference>
<proteinExistence type="predicted"/>
<feature type="domain" description="HTH iclR-type" evidence="4">
    <location>
        <begin position="1"/>
        <end position="56"/>
    </location>
</feature>
<accession>A0ABV8XXJ4</accession>
<dbReference type="Pfam" id="PF09339">
    <property type="entry name" value="HTH_IclR"/>
    <property type="match status" value="1"/>
</dbReference>
<organism evidence="6 7">
    <name type="scientific">Citricoccus alkalitolerans</name>
    <dbReference type="NCBI Taxonomy" id="246603"/>
    <lineage>
        <taxon>Bacteria</taxon>
        <taxon>Bacillati</taxon>
        <taxon>Actinomycetota</taxon>
        <taxon>Actinomycetes</taxon>
        <taxon>Micrococcales</taxon>
        <taxon>Micrococcaceae</taxon>
        <taxon>Citricoccus</taxon>
    </lineage>
</organism>
<dbReference type="InterPro" id="IPR014757">
    <property type="entry name" value="Tscrpt_reg_IclR_C"/>
</dbReference>
<dbReference type="InterPro" id="IPR036388">
    <property type="entry name" value="WH-like_DNA-bd_sf"/>
</dbReference>
<dbReference type="Proteomes" id="UP001595965">
    <property type="component" value="Unassembled WGS sequence"/>
</dbReference>
<dbReference type="InterPro" id="IPR005471">
    <property type="entry name" value="Tscrpt_reg_IclR_N"/>
</dbReference>
<dbReference type="PROSITE" id="PS51078">
    <property type="entry name" value="ICLR_ED"/>
    <property type="match status" value="1"/>
</dbReference>
<dbReference type="PROSITE" id="PS51077">
    <property type="entry name" value="HTH_ICLR"/>
    <property type="match status" value="1"/>
</dbReference>
<dbReference type="InterPro" id="IPR011991">
    <property type="entry name" value="ArsR-like_HTH"/>
</dbReference>
<reference evidence="7" key="1">
    <citation type="journal article" date="2019" name="Int. J. Syst. Evol. Microbiol.">
        <title>The Global Catalogue of Microorganisms (GCM) 10K type strain sequencing project: providing services to taxonomists for standard genome sequencing and annotation.</title>
        <authorList>
            <consortium name="The Broad Institute Genomics Platform"/>
            <consortium name="The Broad Institute Genome Sequencing Center for Infectious Disease"/>
            <person name="Wu L."/>
            <person name="Ma J."/>
        </authorList>
    </citation>
    <scope>NUCLEOTIDE SEQUENCE [LARGE SCALE GENOMIC DNA]</scope>
    <source>
        <strain evidence="7">CGMCC 1.12125</strain>
    </source>
</reference>
<keyword evidence="3" id="KW-0804">Transcription</keyword>
<feature type="domain" description="IclR-ED" evidence="5">
    <location>
        <begin position="57"/>
        <end position="248"/>
    </location>
</feature>
<dbReference type="SMART" id="SM00346">
    <property type="entry name" value="HTH_ICLR"/>
    <property type="match status" value="1"/>
</dbReference>
<dbReference type="PANTHER" id="PTHR30136">
    <property type="entry name" value="HELIX-TURN-HELIX TRANSCRIPTIONAL REGULATOR, ICLR FAMILY"/>
    <property type="match status" value="1"/>
</dbReference>
<evidence type="ECO:0000256" key="1">
    <source>
        <dbReference type="ARBA" id="ARBA00023015"/>
    </source>
</evidence>
<dbReference type="Pfam" id="PF01614">
    <property type="entry name" value="IclR_C"/>
    <property type="match status" value="1"/>
</dbReference>